<feature type="domain" description="PAS" evidence="2">
    <location>
        <begin position="146"/>
        <end position="214"/>
    </location>
</feature>
<reference evidence="3 4" key="1">
    <citation type="submission" date="2019-04" db="EMBL/GenBank/DDBJ databases">
        <title>Shimia ponticola sp. nov., isolated from seawater.</title>
        <authorList>
            <person name="Kim Y.-O."/>
            <person name="Yoon J.-H."/>
        </authorList>
    </citation>
    <scope>NUCLEOTIDE SEQUENCE [LARGE SCALE GENOMIC DNA]</scope>
    <source>
        <strain evidence="3 4">MYP11</strain>
    </source>
</reference>
<dbReference type="EMBL" id="SRKY01000005">
    <property type="protein sequence ID" value="THH34626.1"/>
    <property type="molecule type" value="Genomic_DNA"/>
</dbReference>
<dbReference type="Proteomes" id="UP000306602">
    <property type="component" value="Unassembled WGS sequence"/>
</dbReference>
<dbReference type="InterPro" id="IPR000014">
    <property type="entry name" value="PAS"/>
</dbReference>
<organism evidence="3 4">
    <name type="scientific">Aliishimia ponticola</name>
    <dbReference type="NCBI Taxonomy" id="2499833"/>
    <lineage>
        <taxon>Bacteria</taxon>
        <taxon>Pseudomonadati</taxon>
        <taxon>Pseudomonadota</taxon>
        <taxon>Alphaproteobacteria</taxon>
        <taxon>Rhodobacterales</taxon>
        <taxon>Paracoccaceae</taxon>
        <taxon>Aliishimia</taxon>
    </lineage>
</organism>
<dbReference type="OrthoDB" id="9797304at2"/>
<evidence type="ECO:0000259" key="2">
    <source>
        <dbReference type="SMART" id="SM00091"/>
    </source>
</evidence>
<comment type="caution">
    <text evidence="3">The sequence shown here is derived from an EMBL/GenBank/DDBJ whole genome shotgun (WGS) entry which is preliminary data.</text>
</comment>
<dbReference type="SMART" id="SM00091">
    <property type="entry name" value="PAS"/>
    <property type="match status" value="3"/>
</dbReference>
<dbReference type="Pfam" id="PF12860">
    <property type="entry name" value="PAS_7"/>
    <property type="match status" value="2"/>
</dbReference>
<gene>
    <name evidence="3" type="ORF">E4Z66_16755</name>
</gene>
<protein>
    <submittedName>
        <fullName evidence="3">PAS domain-containing protein</fullName>
    </submittedName>
</protein>
<sequence length="514" mass="57297">MPFLDTTIALLAGIATAILALWWTVRSPVKSHKSMKLEDGGFSFLFVDGGLVDASDEAEAMLATSGEKSDWDGVTRLFKNRFNLPEGELMPPNRDGVEYFSARDAADNGVLEVRKSGNRIRIDLFDKDQSPGASGQKLYIMKEKLETLSHASDVTPIPVWQVAENGTVSWFNPAYEKLYRTVFDQDPQPGLPLFRLPEPKLEPGRTRRVPINPPNARSSVWFDVQRAETRVGDFYSAVDANAIVRAEAAQRNFVQTLAKTFAHLTIGLAIFDDNRQLVLFNPAVIDLTGLGADFLSSRPNLLSFFDELRIRRLMPEPKNYNSWRQQIADLVAAAADGRYSETWTLDSGRTYRVTGRPHPEGAIAFLIEDISAEVSLTRKFRAELELSQSVLEHLGSAVAVFSSNGVLTVSNEAFRDLWNMDPDNSFAEVTVIDCMRNWQDHSKASPVWGELRDFVLEYTEKSSWTAEVEKTDGTVIDLAVTPLATGATLVRFDIEDTATLSEPENSGQDLHRDT</sequence>
<dbReference type="AlphaFoldDB" id="A0A4S4N679"/>
<evidence type="ECO:0000256" key="1">
    <source>
        <dbReference type="SAM" id="Phobius"/>
    </source>
</evidence>
<dbReference type="SUPFAM" id="SSF55785">
    <property type="entry name" value="PYP-like sensor domain (PAS domain)"/>
    <property type="match status" value="1"/>
</dbReference>
<accession>A0A4S4N679</accession>
<evidence type="ECO:0000313" key="4">
    <source>
        <dbReference type="Proteomes" id="UP000306602"/>
    </source>
</evidence>
<keyword evidence="4" id="KW-1185">Reference proteome</keyword>
<dbReference type="InterPro" id="IPR035965">
    <property type="entry name" value="PAS-like_dom_sf"/>
</dbReference>
<keyword evidence="1" id="KW-0812">Transmembrane</keyword>
<keyword evidence="1" id="KW-0472">Membrane</keyword>
<proteinExistence type="predicted"/>
<feature type="transmembrane region" description="Helical" evidence="1">
    <location>
        <begin position="6"/>
        <end position="25"/>
    </location>
</feature>
<feature type="domain" description="PAS" evidence="2">
    <location>
        <begin position="255"/>
        <end position="322"/>
    </location>
</feature>
<keyword evidence="1" id="KW-1133">Transmembrane helix</keyword>
<feature type="domain" description="PAS" evidence="2">
    <location>
        <begin position="385"/>
        <end position="446"/>
    </location>
</feature>
<name>A0A4S4N679_9RHOB</name>
<evidence type="ECO:0000313" key="3">
    <source>
        <dbReference type="EMBL" id="THH34626.1"/>
    </source>
</evidence>